<evidence type="ECO:0000313" key="1">
    <source>
        <dbReference type="EMBL" id="EDV29285.1"/>
    </source>
</evidence>
<dbReference type="EMBL" id="DS985241">
    <property type="protein sequence ID" value="EDV29285.1"/>
    <property type="molecule type" value="Genomic_DNA"/>
</dbReference>
<dbReference type="SUPFAM" id="SSF81901">
    <property type="entry name" value="HCP-like"/>
    <property type="match status" value="4"/>
</dbReference>
<dbReference type="CTD" id="6749701"/>
<dbReference type="InterPro" id="IPR006597">
    <property type="entry name" value="Sel1-like"/>
</dbReference>
<dbReference type="AlphaFoldDB" id="B3RJ84"/>
<reference evidence="1 2" key="1">
    <citation type="journal article" date="2008" name="Nature">
        <title>The Trichoplax genome and the nature of placozoans.</title>
        <authorList>
            <person name="Srivastava M."/>
            <person name="Begovic E."/>
            <person name="Chapman J."/>
            <person name="Putnam N.H."/>
            <person name="Hellsten U."/>
            <person name="Kawashima T."/>
            <person name="Kuo A."/>
            <person name="Mitros T."/>
            <person name="Salamov A."/>
            <person name="Carpenter M.L."/>
            <person name="Signorovitch A.Y."/>
            <person name="Moreno M.A."/>
            <person name="Kamm K."/>
            <person name="Grimwood J."/>
            <person name="Schmutz J."/>
            <person name="Shapiro H."/>
            <person name="Grigoriev I.V."/>
            <person name="Buss L.W."/>
            <person name="Schierwater B."/>
            <person name="Dellaporta S.L."/>
            <person name="Rokhsar D.S."/>
        </authorList>
    </citation>
    <scope>NUCLEOTIDE SEQUENCE [LARGE SCALE GENOMIC DNA]</scope>
    <source>
        <strain evidence="1 2">Grell-BS-1999</strain>
    </source>
</reference>
<dbReference type="PhylomeDB" id="B3RJ84"/>
<gene>
    <name evidence="1" type="ORF">TRIADDRAFT_51445</name>
</gene>
<dbReference type="InterPro" id="IPR011990">
    <property type="entry name" value="TPR-like_helical_dom_sf"/>
</dbReference>
<protein>
    <submittedName>
        <fullName evidence="1">Uncharacterized protein</fullName>
    </submittedName>
</protein>
<dbReference type="OrthoDB" id="272077at2759"/>
<organism evidence="1 2">
    <name type="scientific">Trichoplax adhaerens</name>
    <name type="common">Trichoplax reptans</name>
    <dbReference type="NCBI Taxonomy" id="10228"/>
    <lineage>
        <taxon>Eukaryota</taxon>
        <taxon>Metazoa</taxon>
        <taxon>Placozoa</taxon>
        <taxon>Uniplacotomia</taxon>
        <taxon>Trichoplacea</taxon>
        <taxon>Trichoplacidae</taxon>
        <taxon>Trichoplax</taxon>
    </lineage>
</organism>
<dbReference type="InterPro" id="IPR052945">
    <property type="entry name" value="Mitotic_Regulator"/>
</dbReference>
<dbReference type="Proteomes" id="UP000009022">
    <property type="component" value="Unassembled WGS sequence"/>
</dbReference>
<dbReference type="HOGENOM" id="CLU_281790_0_0_1"/>
<keyword evidence="2" id="KW-1185">Reference proteome</keyword>
<dbReference type="Pfam" id="PF08238">
    <property type="entry name" value="Sel1"/>
    <property type="match status" value="8"/>
</dbReference>
<sequence length="1108" mass="128222">MNTSITTLFHPQDELQVNSIMNWLRTELFSIWNCQSKQLNNDVSRILKIHRNEELMNKLYRTAYQTYMQQIKDNDHCHAYYQIGYYHQHGLGIDKKDSVEALRYYEEAIKRHHHLACHDMSTLYDCDSNIDHQESSSIQKIDEKQLIDIKVRLLMDAVVNGQHYYAGKMLRSKYNSHPFWRNKLLEIKDDIETAIDETTDTSTIAELYNYLGVIECFIHASQTDDDNSDEENIDEDNLTTDKITSVDKTTRYAYDCFQKAAKLGDGQGYFNYAFRKMLSPQFLTDSSSINTKEANLYPMSCFIQSAIKDHPLGWFSLHLALNLQRPDNVDSNRISQGLLIKAAKAGGFSDILRELAYTYLEPRQGWQYDHQLAREYLERALTANPSCLYPTDTRHNCYLGYLYQLGVGTGIDKVQAAHYYAATLLKSSKCPITMVLLAKLIEKETVPRSTLLDSVRLYQSACLKLEPLASAYACYRLGRMCSKGLISQEMGFDTTKASFYYQMANKLLQAVSPCPISYYIKGNIYSIDTNQENETNPTACYYAASEYYNRSLDYRYYAIKAKLKYEGMKPTQRQEIIQNITSMNDEIQNLWRSKPKEIMWSSYRIALRYLSSDFMTKLYDYSYRKYRQKLQESDDMNAHYQLGYYFRNGLGSVKKDPAIAMNHYYKAVALGHSLAYHGLALLIGCEEEGDDPTNYCQVYSSTKQCAEYRLDLLLQSAYMGNINSLHYIDQQVRDKPAWSKLIDASIKTREKSYRHGKSRKLSHDELTKLQVELGILLMIREAIFDQPNSLSVYEIINHFNKAAKLHDPAAYYYLGYLKLKLDKKYFKGSNKKNDAQAYLMKAAKLDYIAAKLQLVQLIFAGEKLTMDDRKVRQLLIDGSKYGDALSTLVIALGRIDGRFGIEINLDKAISTLERAMVEDHHQVIPTILPDYLLGIIYECESTCTNKYIKARHWYSTQIVHQLNDCQGRILLGQLIEKKKIPAASILDAIKLYQSAIYINDQHVGVAHYRLGKIYSNKQNNKFYDLDRAKSHFRMAYRQFQYNVLISSKNASRDCYILAKMYKCGYGTNPNSSKAMLFYQKTIDMSKADYDFVRLRYRNKAAKALQQSM</sequence>
<evidence type="ECO:0000313" key="2">
    <source>
        <dbReference type="Proteomes" id="UP000009022"/>
    </source>
</evidence>
<dbReference type="Gene3D" id="1.25.40.10">
    <property type="entry name" value="Tetratricopeptide repeat domain"/>
    <property type="match status" value="4"/>
</dbReference>
<proteinExistence type="predicted"/>
<dbReference type="InParanoid" id="B3RJ84"/>
<dbReference type="PANTHER" id="PTHR43628">
    <property type="entry name" value="ACTIVATOR OF C KINASE PROTEIN 1-RELATED"/>
    <property type="match status" value="1"/>
</dbReference>
<dbReference type="KEGG" id="tad:TRIADDRAFT_51445"/>
<name>B3RJ84_TRIAD</name>
<dbReference type="GeneID" id="6749701"/>
<accession>B3RJ84</accession>
<dbReference type="RefSeq" id="XP_002108487.1">
    <property type="nucleotide sequence ID" value="XM_002108451.1"/>
</dbReference>
<dbReference type="PANTHER" id="PTHR43628:SF1">
    <property type="entry name" value="CHITIN SYNTHASE REGULATORY FACTOR 2-RELATED"/>
    <property type="match status" value="1"/>
</dbReference>
<dbReference type="SMART" id="SM00671">
    <property type="entry name" value="SEL1"/>
    <property type="match status" value="7"/>
</dbReference>